<protein>
    <submittedName>
        <fullName evidence="1">Uncharacterized protein</fullName>
    </submittedName>
</protein>
<reference evidence="1" key="1">
    <citation type="submission" date="2014-09" db="EMBL/GenBank/DDBJ databases">
        <authorList>
            <person name="Magalhaes I.L.F."/>
            <person name="Oliveira U."/>
            <person name="Santos F.R."/>
            <person name="Vidigal T.H.D.A."/>
            <person name="Brescovit A.D."/>
            <person name="Santos A.J."/>
        </authorList>
    </citation>
    <scope>NUCLEOTIDE SEQUENCE</scope>
    <source>
        <tissue evidence="1">Shoot tissue taken approximately 20 cm above the soil surface</tissue>
    </source>
</reference>
<dbReference type="AlphaFoldDB" id="A0A0A9HDL3"/>
<organism evidence="1">
    <name type="scientific">Arundo donax</name>
    <name type="common">Giant reed</name>
    <name type="synonym">Donax arundinaceus</name>
    <dbReference type="NCBI Taxonomy" id="35708"/>
    <lineage>
        <taxon>Eukaryota</taxon>
        <taxon>Viridiplantae</taxon>
        <taxon>Streptophyta</taxon>
        <taxon>Embryophyta</taxon>
        <taxon>Tracheophyta</taxon>
        <taxon>Spermatophyta</taxon>
        <taxon>Magnoliopsida</taxon>
        <taxon>Liliopsida</taxon>
        <taxon>Poales</taxon>
        <taxon>Poaceae</taxon>
        <taxon>PACMAD clade</taxon>
        <taxon>Arundinoideae</taxon>
        <taxon>Arundineae</taxon>
        <taxon>Arundo</taxon>
    </lineage>
</organism>
<sequence>MCPVAMWAMDCVLTTLNQDKRA</sequence>
<evidence type="ECO:0000313" key="1">
    <source>
        <dbReference type="EMBL" id="JAE32936.1"/>
    </source>
</evidence>
<accession>A0A0A9HDL3</accession>
<proteinExistence type="predicted"/>
<name>A0A0A9HDL3_ARUDO</name>
<reference evidence="1" key="2">
    <citation type="journal article" date="2015" name="Data Brief">
        <title>Shoot transcriptome of the giant reed, Arundo donax.</title>
        <authorList>
            <person name="Barrero R.A."/>
            <person name="Guerrero F.D."/>
            <person name="Moolhuijzen P."/>
            <person name="Goolsby J.A."/>
            <person name="Tidwell J."/>
            <person name="Bellgard S.E."/>
            <person name="Bellgard M.I."/>
        </authorList>
    </citation>
    <scope>NUCLEOTIDE SEQUENCE</scope>
    <source>
        <tissue evidence="1">Shoot tissue taken approximately 20 cm above the soil surface</tissue>
    </source>
</reference>
<dbReference type="EMBL" id="GBRH01164960">
    <property type="protein sequence ID" value="JAE32936.1"/>
    <property type="molecule type" value="Transcribed_RNA"/>
</dbReference>